<dbReference type="STRING" id="188477.A0A433TJK7"/>
<gene>
    <name evidence="2" type="ORF">EGW08_010502</name>
</gene>
<dbReference type="Proteomes" id="UP000271974">
    <property type="component" value="Unassembled WGS sequence"/>
</dbReference>
<accession>A0A433TJK7</accession>
<dbReference type="CDD" id="cd02961">
    <property type="entry name" value="PDI_a_family"/>
    <property type="match status" value="1"/>
</dbReference>
<organism evidence="2 3">
    <name type="scientific">Elysia chlorotica</name>
    <name type="common">Eastern emerald elysia</name>
    <name type="synonym">Sea slug</name>
    <dbReference type="NCBI Taxonomy" id="188477"/>
    <lineage>
        <taxon>Eukaryota</taxon>
        <taxon>Metazoa</taxon>
        <taxon>Spiralia</taxon>
        <taxon>Lophotrochozoa</taxon>
        <taxon>Mollusca</taxon>
        <taxon>Gastropoda</taxon>
        <taxon>Heterobranchia</taxon>
        <taxon>Euthyneura</taxon>
        <taxon>Panpulmonata</taxon>
        <taxon>Sacoglossa</taxon>
        <taxon>Placobranchoidea</taxon>
        <taxon>Plakobranchidae</taxon>
        <taxon>Elysia</taxon>
    </lineage>
</organism>
<dbReference type="SUPFAM" id="SSF52833">
    <property type="entry name" value="Thioredoxin-like"/>
    <property type="match status" value="1"/>
</dbReference>
<comment type="caution">
    <text evidence="2">The sequence shown here is derived from an EMBL/GenBank/DDBJ whole genome shotgun (WGS) entry which is preliminary data.</text>
</comment>
<dbReference type="PANTHER" id="PTHR45672:SF2">
    <property type="entry name" value="PROTEIN DISULFIDE-ISOMERASE A5"/>
    <property type="match status" value="1"/>
</dbReference>
<name>A0A433TJK7_ELYCH</name>
<dbReference type="AlphaFoldDB" id="A0A433TJK7"/>
<evidence type="ECO:0000259" key="1">
    <source>
        <dbReference type="PROSITE" id="PS51352"/>
    </source>
</evidence>
<proteinExistence type="predicted"/>
<dbReference type="GO" id="GO:0006457">
    <property type="term" value="P:protein folding"/>
    <property type="evidence" value="ECO:0007669"/>
    <property type="project" value="TreeGrafter"/>
</dbReference>
<dbReference type="PROSITE" id="PS51352">
    <property type="entry name" value="THIOREDOXIN_2"/>
    <property type="match status" value="1"/>
</dbReference>
<protein>
    <recommendedName>
        <fullName evidence="1">Thioredoxin domain-containing protein</fullName>
    </recommendedName>
</protein>
<dbReference type="InterPro" id="IPR013766">
    <property type="entry name" value="Thioredoxin_domain"/>
</dbReference>
<feature type="domain" description="Thioredoxin" evidence="1">
    <location>
        <begin position="1"/>
        <end position="129"/>
    </location>
</feature>
<evidence type="ECO:0000313" key="2">
    <source>
        <dbReference type="EMBL" id="RUS81748.1"/>
    </source>
</evidence>
<reference evidence="2 3" key="1">
    <citation type="submission" date="2019-01" db="EMBL/GenBank/DDBJ databases">
        <title>A draft genome assembly of the solar-powered sea slug Elysia chlorotica.</title>
        <authorList>
            <person name="Cai H."/>
            <person name="Li Q."/>
            <person name="Fang X."/>
            <person name="Li J."/>
            <person name="Curtis N.E."/>
            <person name="Altenburger A."/>
            <person name="Shibata T."/>
            <person name="Feng M."/>
            <person name="Maeda T."/>
            <person name="Schwartz J.A."/>
            <person name="Shigenobu S."/>
            <person name="Lundholm N."/>
            <person name="Nishiyama T."/>
            <person name="Yang H."/>
            <person name="Hasebe M."/>
            <person name="Li S."/>
            <person name="Pierce S.K."/>
            <person name="Wang J."/>
        </authorList>
    </citation>
    <scope>NUCLEOTIDE SEQUENCE [LARGE SCALE GENOMIC DNA]</scope>
    <source>
        <strain evidence="2">EC2010</strain>
        <tissue evidence="2">Whole organism of an adult</tissue>
    </source>
</reference>
<dbReference type="PANTHER" id="PTHR45672">
    <property type="entry name" value="PROTEIN DISULFIDE-ISOMERASE C17H9.14C-RELATED"/>
    <property type="match status" value="1"/>
</dbReference>
<dbReference type="InterPro" id="IPR051063">
    <property type="entry name" value="PDI"/>
</dbReference>
<dbReference type="Gene3D" id="3.40.30.10">
    <property type="entry name" value="Glutaredoxin"/>
    <property type="match status" value="1"/>
</dbReference>
<dbReference type="GO" id="GO:0005783">
    <property type="term" value="C:endoplasmic reticulum"/>
    <property type="evidence" value="ECO:0007669"/>
    <property type="project" value="TreeGrafter"/>
</dbReference>
<sequence length="137" mass="15988">MGIPRPYARRIKYDKFIGTRQVMTLDEQTFHDYLTDQNVALVMFYNPQCPECQRHKPHFVKAAKTTSKENRRAYAAVNCAAEPDLCNAQNAFPDMLPLMKLYARGKFLSNHAKTLDYREIKELVEETPFFPAKVREQ</sequence>
<dbReference type="EMBL" id="RQTK01000322">
    <property type="protein sequence ID" value="RUS81748.1"/>
    <property type="molecule type" value="Genomic_DNA"/>
</dbReference>
<dbReference type="Pfam" id="PF00085">
    <property type="entry name" value="Thioredoxin"/>
    <property type="match status" value="1"/>
</dbReference>
<keyword evidence="3" id="KW-1185">Reference proteome</keyword>
<dbReference type="InterPro" id="IPR036249">
    <property type="entry name" value="Thioredoxin-like_sf"/>
</dbReference>
<dbReference type="OrthoDB" id="427280at2759"/>
<dbReference type="GO" id="GO:0003756">
    <property type="term" value="F:protein disulfide isomerase activity"/>
    <property type="evidence" value="ECO:0007669"/>
    <property type="project" value="TreeGrafter"/>
</dbReference>
<evidence type="ECO:0000313" key="3">
    <source>
        <dbReference type="Proteomes" id="UP000271974"/>
    </source>
</evidence>